<dbReference type="Pfam" id="PF07972">
    <property type="entry name" value="Flavodoxin_NdrI"/>
    <property type="match status" value="1"/>
</dbReference>
<dbReference type="InterPro" id="IPR004465">
    <property type="entry name" value="RNR_NrdI"/>
</dbReference>
<dbReference type="Proteomes" id="UP000070355">
    <property type="component" value="Unassembled WGS sequence"/>
</dbReference>
<dbReference type="AlphaFoldDB" id="A0A134A6L4"/>
<comment type="caution">
    <text evidence="1">The sequence shown here is derived from an EMBL/GenBank/DDBJ whole genome shotgun (WGS) entry which is preliminary data.</text>
</comment>
<dbReference type="PATRIC" id="fig|1379.3.peg.187"/>
<dbReference type="Gene3D" id="3.40.50.360">
    <property type="match status" value="1"/>
</dbReference>
<accession>A0A134A6L4</accession>
<name>A0A134A6L4_9BACL</name>
<protein>
    <submittedName>
        <fullName evidence="1">NrdI protein</fullName>
    </submittedName>
</protein>
<gene>
    <name evidence="1" type="ORF">HMPREF3186_00191</name>
</gene>
<dbReference type="PANTHER" id="PTHR37297:SF1">
    <property type="entry name" value="PROTEIN NRDI"/>
    <property type="match status" value="1"/>
</dbReference>
<dbReference type="EMBL" id="LSDC01000017">
    <property type="protein sequence ID" value="KXB63160.1"/>
    <property type="molecule type" value="Genomic_DNA"/>
</dbReference>
<dbReference type="STRING" id="1379.HMPREF3186_00191"/>
<evidence type="ECO:0000313" key="1">
    <source>
        <dbReference type="EMBL" id="KXB63160.1"/>
    </source>
</evidence>
<reference evidence="2" key="1">
    <citation type="submission" date="2016-01" db="EMBL/GenBank/DDBJ databases">
        <authorList>
            <person name="Mitreva M."/>
            <person name="Pepin K.H."/>
            <person name="Mihindukulasuriya K.A."/>
            <person name="Fulton R."/>
            <person name="Fronick C."/>
            <person name="O'Laughlin M."/>
            <person name="Miner T."/>
            <person name="Herter B."/>
            <person name="Rosa B.A."/>
            <person name="Cordes M."/>
            <person name="Tomlinson C."/>
            <person name="Wollam A."/>
            <person name="Palsikar V.B."/>
            <person name="Mardis E.R."/>
            <person name="Wilson R.K."/>
        </authorList>
    </citation>
    <scope>NUCLEOTIDE SEQUENCE [LARGE SCALE GENOMIC DNA]</scope>
    <source>
        <strain evidence="2">DNF01167</strain>
    </source>
</reference>
<dbReference type="OrthoDB" id="350535at2"/>
<dbReference type="PANTHER" id="PTHR37297">
    <property type="entry name" value="PROTEIN NRDI"/>
    <property type="match status" value="1"/>
</dbReference>
<dbReference type="RefSeq" id="WP_060913494.1">
    <property type="nucleotide sequence ID" value="NZ_KQ959924.1"/>
</dbReference>
<dbReference type="NCBIfam" id="TIGR00333">
    <property type="entry name" value="nrdI"/>
    <property type="match status" value="1"/>
</dbReference>
<dbReference type="InterPro" id="IPR029039">
    <property type="entry name" value="Flavoprotein-like_sf"/>
</dbReference>
<sequence>MKIIVYSLTGNCKRFVDMCEIPKEDVIYLQDIDYDVNFDYILITPTFGFGEVPVAVSSFLEENHNHLKGVVGSGNKNWGERFANAAEIISSEYNIPLLMKIELHGNKKDIIEFKKIYLESVENGEI</sequence>
<dbReference type="PIRSF" id="PIRSF005087">
    <property type="entry name" value="NrdI"/>
    <property type="match status" value="1"/>
</dbReference>
<proteinExistence type="predicted"/>
<dbReference type="GO" id="GO:0010181">
    <property type="term" value="F:FMN binding"/>
    <property type="evidence" value="ECO:0007669"/>
    <property type="project" value="InterPro"/>
</dbReference>
<organism evidence="1 2">
    <name type="scientific">Gemella haemolysans</name>
    <dbReference type="NCBI Taxonomy" id="1379"/>
    <lineage>
        <taxon>Bacteria</taxon>
        <taxon>Bacillati</taxon>
        <taxon>Bacillota</taxon>
        <taxon>Bacilli</taxon>
        <taxon>Bacillales</taxon>
        <taxon>Gemellaceae</taxon>
        <taxon>Gemella</taxon>
    </lineage>
</organism>
<evidence type="ECO:0000313" key="2">
    <source>
        <dbReference type="Proteomes" id="UP000070355"/>
    </source>
</evidence>
<dbReference type="SUPFAM" id="SSF52218">
    <property type="entry name" value="Flavoproteins"/>
    <property type="match status" value="1"/>
</dbReference>